<comment type="similarity">
    <text evidence="1 5">Belongs to the bacterial ribosomal protein bL35 family.</text>
</comment>
<dbReference type="GO" id="GO:0006412">
    <property type="term" value="P:translation"/>
    <property type="evidence" value="ECO:0007669"/>
    <property type="project" value="InterPro"/>
</dbReference>
<evidence type="ECO:0000256" key="3">
    <source>
        <dbReference type="ARBA" id="ARBA00023274"/>
    </source>
</evidence>
<dbReference type="PRINTS" id="PR00064">
    <property type="entry name" value="RIBOSOMALL35"/>
</dbReference>
<dbReference type="InterPro" id="IPR037229">
    <property type="entry name" value="Ribosomal_bL35_sf"/>
</dbReference>
<comment type="caution">
    <text evidence="6">The sequence shown here is derived from an EMBL/GenBank/DDBJ whole genome shotgun (WGS) entry which is preliminary data.</text>
</comment>
<protein>
    <recommendedName>
        <fullName evidence="4 5">50S ribosomal protein L35</fullName>
    </recommendedName>
</protein>
<name>A0A1F5NS93_9BACT</name>
<evidence type="ECO:0000256" key="2">
    <source>
        <dbReference type="ARBA" id="ARBA00022980"/>
    </source>
</evidence>
<sequence length="63" mass="7358">MSKMKTNKRIAKTFWKTGSGKLMRRKSGQAHFNARETGNTTKNKRRDLVMHRSNRKLALLIAR</sequence>
<dbReference type="Pfam" id="PF01632">
    <property type="entry name" value="Ribosomal_L35p"/>
    <property type="match status" value="1"/>
</dbReference>
<evidence type="ECO:0000256" key="5">
    <source>
        <dbReference type="RuleBase" id="RU000568"/>
    </source>
</evidence>
<dbReference type="Proteomes" id="UP000176233">
    <property type="component" value="Unassembled WGS sequence"/>
</dbReference>
<dbReference type="GO" id="GO:0003735">
    <property type="term" value="F:structural constituent of ribosome"/>
    <property type="evidence" value="ECO:0007669"/>
    <property type="project" value="InterPro"/>
</dbReference>
<evidence type="ECO:0000256" key="4">
    <source>
        <dbReference type="ARBA" id="ARBA00035486"/>
    </source>
</evidence>
<keyword evidence="3 5" id="KW-0687">Ribonucleoprotein</keyword>
<dbReference type="SUPFAM" id="SSF143034">
    <property type="entry name" value="L35p-like"/>
    <property type="match status" value="1"/>
</dbReference>
<accession>A0A1F5NS93</accession>
<dbReference type="InterPro" id="IPR001706">
    <property type="entry name" value="Ribosomal_bL35"/>
</dbReference>
<dbReference type="EMBL" id="MFEJ01000012">
    <property type="protein sequence ID" value="OGE80434.1"/>
    <property type="molecule type" value="Genomic_DNA"/>
</dbReference>
<dbReference type="GO" id="GO:1990904">
    <property type="term" value="C:ribonucleoprotein complex"/>
    <property type="evidence" value="ECO:0007669"/>
    <property type="project" value="UniProtKB-KW"/>
</dbReference>
<proteinExistence type="inferred from homology"/>
<reference evidence="6 7" key="1">
    <citation type="journal article" date="2016" name="Nat. Commun.">
        <title>Thousands of microbial genomes shed light on interconnected biogeochemical processes in an aquifer system.</title>
        <authorList>
            <person name="Anantharaman K."/>
            <person name="Brown C.T."/>
            <person name="Hug L.A."/>
            <person name="Sharon I."/>
            <person name="Castelle C.J."/>
            <person name="Probst A.J."/>
            <person name="Thomas B.C."/>
            <person name="Singh A."/>
            <person name="Wilkins M.J."/>
            <person name="Karaoz U."/>
            <person name="Brodie E.L."/>
            <person name="Williams K.H."/>
            <person name="Hubbard S.S."/>
            <person name="Banfield J.F."/>
        </authorList>
    </citation>
    <scope>NUCLEOTIDE SEQUENCE [LARGE SCALE GENOMIC DNA]</scope>
</reference>
<evidence type="ECO:0000313" key="6">
    <source>
        <dbReference type="EMBL" id="OGE80434.1"/>
    </source>
</evidence>
<dbReference type="InterPro" id="IPR021137">
    <property type="entry name" value="Ribosomal_bL35-like"/>
</dbReference>
<keyword evidence="2 5" id="KW-0689">Ribosomal protein</keyword>
<evidence type="ECO:0000256" key="1">
    <source>
        <dbReference type="ARBA" id="ARBA00006598"/>
    </source>
</evidence>
<organism evidence="6 7">
    <name type="scientific">Candidatus Doudnabacteria bacterium RIFCSPHIGHO2_01_FULL_45_18</name>
    <dbReference type="NCBI Taxonomy" id="1817823"/>
    <lineage>
        <taxon>Bacteria</taxon>
        <taxon>Candidatus Doudnaibacteriota</taxon>
    </lineage>
</organism>
<dbReference type="AlphaFoldDB" id="A0A1F5NS93"/>
<dbReference type="GO" id="GO:0005840">
    <property type="term" value="C:ribosome"/>
    <property type="evidence" value="ECO:0007669"/>
    <property type="project" value="UniProtKB-KW"/>
</dbReference>
<evidence type="ECO:0000313" key="7">
    <source>
        <dbReference type="Proteomes" id="UP000176233"/>
    </source>
</evidence>
<dbReference type="Gene3D" id="4.10.410.60">
    <property type="match status" value="1"/>
</dbReference>
<gene>
    <name evidence="6" type="ORF">A2660_03100</name>
</gene>